<protein>
    <recommendedName>
        <fullName evidence="4">Transmembrane protein</fullName>
    </recommendedName>
</protein>
<evidence type="ECO:0000313" key="2">
    <source>
        <dbReference type="EMBL" id="CAK0793822.1"/>
    </source>
</evidence>
<dbReference type="Proteomes" id="UP001189429">
    <property type="component" value="Unassembled WGS sequence"/>
</dbReference>
<gene>
    <name evidence="2" type="ORF">PCOR1329_LOCUS3984</name>
</gene>
<feature type="transmembrane region" description="Helical" evidence="1">
    <location>
        <begin position="146"/>
        <end position="169"/>
    </location>
</feature>
<feature type="transmembrane region" description="Helical" evidence="1">
    <location>
        <begin position="175"/>
        <end position="193"/>
    </location>
</feature>
<accession>A0ABN9PQ93</accession>
<organism evidence="2 3">
    <name type="scientific">Prorocentrum cordatum</name>
    <dbReference type="NCBI Taxonomy" id="2364126"/>
    <lineage>
        <taxon>Eukaryota</taxon>
        <taxon>Sar</taxon>
        <taxon>Alveolata</taxon>
        <taxon>Dinophyceae</taxon>
        <taxon>Prorocentrales</taxon>
        <taxon>Prorocentraceae</taxon>
        <taxon>Prorocentrum</taxon>
    </lineage>
</organism>
<evidence type="ECO:0000256" key="1">
    <source>
        <dbReference type="SAM" id="Phobius"/>
    </source>
</evidence>
<keyword evidence="1" id="KW-0812">Transmembrane</keyword>
<dbReference type="EMBL" id="CAUYUJ010001034">
    <property type="protein sequence ID" value="CAK0793822.1"/>
    <property type="molecule type" value="Genomic_DNA"/>
</dbReference>
<feature type="transmembrane region" description="Helical" evidence="1">
    <location>
        <begin position="77"/>
        <end position="98"/>
    </location>
</feature>
<keyword evidence="3" id="KW-1185">Reference proteome</keyword>
<evidence type="ECO:0008006" key="4">
    <source>
        <dbReference type="Google" id="ProtNLM"/>
    </source>
</evidence>
<feature type="transmembrane region" description="Helical" evidence="1">
    <location>
        <begin position="214"/>
        <end position="237"/>
    </location>
</feature>
<name>A0ABN9PQ93_9DINO</name>
<comment type="caution">
    <text evidence="2">The sequence shown here is derived from an EMBL/GenBank/DDBJ whole genome shotgun (WGS) entry which is preliminary data.</text>
</comment>
<reference evidence="2" key="1">
    <citation type="submission" date="2023-10" db="EMBL/GenBank/DDBJ databases">
        <authorList>
            <person name="Chen Y."/>
            <person name="Shah S."/>
            <person name="Dougan E. K."/>
            <person name="Thang M."/>
            <person name="Chan C."/>
        </authorList>
    </citation>
    <scope>NUCLEOTIDE SEQUENCE [LARGE SCALE GENOMIC DNA]</scope>
</reference>
<proteinExistence type="predicted"/>
<feature type="transmembrane region" description="Helical" evidence="1">
    <location>
        <begin position="118"/>
        <end position="139"/>
    </location>
</feature>
<keyword evidence="1" id="KW-0472">Membrane</keyword>
<sequence length="318" mass="35781">MLGSMMMLDHRALRCPLNQSHDTELALFLRLHVKFTAPLNPMPMVSLTFSCMTYAAFLEPPPTLKQPNIPLQLPKSLFNLLTLVLTPLVSFCTLYLFYVPTFAPLESLPILCMTSKPIKWPILKLAVLVSPVPVLCTLSRLRDLKIVSLVISSLASVCMSPPWVAIVFLPLLPMLLAFCALFVPELLTVRSILTKTFREWWRAMRRAVLKDNRLFYRCFDAWVPVLKITTCMMPLLVANNLIIPNTFHLTLPLVAHVPVPKNTSCTMLPMAATESRMPPPMVANVPDLKITVCMLLPLVAYDPDWKFTSCMMLAMAAL</sequence>
<keyword evidence="1" id="KW-1133">Transmembrane helix</keyword>
<evidence type="ECO:0000313" key="3">
    <source>
        <dbReference type="Proteomes" id="UP001189429"/>
    </source>
</evidence>